<name>A0A2U4AR35_TURTR</name>
<protein>
    <submittedName>
        <fullName evidence="3">Uncharacterized protein LOC109548754</fullName>
    </submittedName>
</protein>
<proteinExistence type="predicted"/>
<dbReference type="GeneID" id="109548754"/>
<evidence type="ECO:0000313" key="3">
    <source>
        <dbReference type="RefSeq" id="XP_019783418.2"/>
    </source>
</evidence>
<gene>
    <name evidence="3" type="primary">LOC109548754</name>
</gene>
<dbReference type="RefSeq" id="XP_019783418.2">
    <property type="nucleotide sequence ID" value="XM_019927859.2"/>
</dbReference>
<feature type="region of interest" description="Disordered" evidence="1">
    <location>
        <begin position="1"/>
        <end position="156"/>
    </location>
</feature>
<feature type="compositionally biased region" description="Low complexity" evidence="1">
    <location>
        <begin position="79"/>
        <end position="102"/>
    </location>
</feature>
<dbReference type="Proteomes" id="UP000245320">
    <property type="component" value="Chromosome 5"/>
</dbReference>
<organism evidence="2 3">
    <name type="scientific">Tursiops truncatus</name>
    <name type="common">Atlantic bottle-nosed dolphin</name>
    <name type="synonym">Delphinus truncatus</name>
    <dbReference type="NCBI Taxonomy" id="9739"/>
    <lineage>
        <taxon>Eukaryota</taxon>
        <taxon>Metazoa</taxon>
        <taxon>Chordata</taxon>
        <taxon>Craniata</taxon>
        <taxon>Vertebrata</taxon>
        <taxon>Euteleostomi</taxon>
        <taxon>Mammalia</taxon>
        <taxon>Eutheria</taxon>
        <taxon>Laurasiatheria</taxon>
        <taxon>Artiodactyla</taxon>
        <taxon>Whippomorpha</taxon>
        <taxon>Cetacea</taxon>
        <taxon>Odontoceti</taxon>
        <taxon>Delphinidae</taxon>
        <taxon>Tursiops</taxon>
    </lineage>
</organism>
<dbReference type="InParanoid" id="A0A2U4AR35"/>
<accession>A0A2U4AR35</accession>
<feature type="compositionally biased region" description="Basic and acidic residues" evidence="1">
    <location>
        <begin position="49"/>
        <end position="58"/>
    </location>
</feature>
<evidence type="ECO:0000256" key="1">
    <source>
        <dbReference type="SAM" id="MobiDB-lite"/>
    </source>
</evidence>
<keyword evidence="2" id="KW-1185">Reference proteome</keyword>
<sequence>MEAPPAPDSRPLLLLPFPGWASARGPGAGRRPEGGDGGGAAGRVLRPRSASERAHETRGAPALPDGRGAHRPQRREPGSARGRAALASPPRAARTAGPPRAAAEAEDPGRRTPQTLAARGNQQGPGGPRRLGMLTPEAARTVRASFSRFEKKESCN</sequence>
<evidence type="ECO:0000313" key="2">
    <source>
        <dbReference type="Proteomes" id="UP000245320"/>
    </source>
</evidence>
<reference evidence="3" key="1">
    <citation type="submission" date="2025-08" db="UniProtKB">
        <authorList>
            <consortium name="RefSeq"/>
        </authorList>
    </citation>
    <scope>IDENTIFICATION</scope>
    <source>
        <tissue evidence="3">Spleen</tissue>
    </source>
</reference>
<dbReference type="AlphaFoldDB" id="A0A2U4AR35"/>